<dbReference type="PANTHER" id="PTHR23402">
    <property type="entry name" value="PROTEASE FAMILY C15 PYROGLUTAMYL-PEPTIDASE I-RELATED"/>
    <property type="match status" value="1"/>
</dbReference>
<dbReference type="AlphaFoldDB" id="A0AAN6YDU0"/>
<dbReference type="Gene3D" id="3.40.630.20">
    <property type="entry name" value="Peptidase C15, pyroglutamyl peptidase I-like"/>
    <property type="match status" value="1"/>
</dbReference>
<dbReference type="SUPFAM" id="SSF53182">
    <property type="entry name" value="Pyrrolidone carboxyl peptidase (pyroglutamate aminopeptidase)"/>
    <property type="match status" value="1"/>
</dbReference>
<accession>A0AAN6YDU0</accession>
<sequence>MGSTSNNEEITVLITGFGPFKVDYPVNPSWEIARQLPKYLPPVRPKTKGPSSAAGSAVSHTLPPVRLLVHPEAIRVNYQTVRALVPKLWNLDGSSTDDENTPPAKIDYAIHIGMAGPKLVYSVERRGHRDGYAMKDVDGEFLRDQDRRLREGKKWVWDGEPAELLTDFDLDDVLVRWRGHSPDNLELRVSEDAGRYLCDFIYFSSLAHLHKVKQPRKVVFLHVPSDCAEQQIANGKELVIQLVRSLVESELARKGQLSKPAKGAGN</sequence>
<comment type="caution">
    <text evidence="5">The sequence shown here is derived from an EMBL/GenBank/DDBJ whole genome shotgun (WGS) entry which is preliminary data.</text>
</comment>
<gene>
    <name evidence="5" type="ORF">QBC37DRAFT_417945</name>
</gene>
<dbReference type="GO" id="GO:0006508">
    <property type="term" value="P:proteolysis"/>
    <property type="evidence" value="ECO:0007669"/>
    <property type="project" value="UniProtKB-KW"/>
</dbReference>
<reference evidence="5" key="2">
    <citation type="submission" date="2023-05" db="EMBL/GenBank/DDBJ databases">
        <authorList>
            <consortium name="Lawrence Berkeley National Laboratory"/>
            <person name="Steindorff A."/>
            <person name="Hensen N."/>
            <person name="Bonometti L."/>
            <person name="Westerberg I."/>
            <person name="Brannstrom I.O."/>
            <person name="Guillou S."/>
            <person name="Cros-Aarteil S."/>
            <person name="Calhoun S."/>
            <person name="Haridas S."/>
            <person name="Kuo A."/>
            <person name="Mondo S."/>
            <person name="Pangilinan J."/>
            <person name="Riley R."/>
            <person name="Labutti K."/>
            <person name="Andreopoulos B."/>
            <person name="Lipzen A."/>
            <person name="Chen C."/>
            <person name="Yanf M."/>
            <person name="Daum C."/>
            <person name="Ng V."/>
            <person name="Clum A."/>
            <person name="Ohm R."/>
            <person name="Martin F."/>
            <person name="Silar P."/>
            <person name="Natvig D."/>
            <person name="Lalanne C."/>
            <person name="Gautier V."/>
            <person name="Ament-Velasquez S.L."/>
            <person name="Kruys A."/>
            <person name="Hutchinson M.I."/>
            <person name="Powell A.J."/>
            <person name="Barry K."/>
            <person name="Miller A.N."/>
            <person name="Grigoriev I.V."/>
            <person name="Debuchy R."/>
            <person name="Gladieux P."/>
            <person name="Thoren M.H."/>
            <person name="Johannesson H."/>
        </authorList>
    </citation>
    <scope>NUCLEOTIDE SEQUENCE</scope>
    <source>
        <strain evidence="5">PSN293</strain>
    </source>
</reference>
<proteinExistence type="inferred from homology"/>
<keyword evidence="2" id="KW-0645">Protease</keyword>
<protein>
    <submittedName>
        <fullName evidence="5">Pyroglutamyl-peptidase 1</fullName>
    </submittedName>
</protein>
<dbReference type="Proteomes" id="UP001301769">
    <property type="component" value="Unassembled WGS sequence"/>
</dbReference>
<reference evidence="5" key="1">
    <citation type="journal article" date="2023" name="Mol. Phylogenet. Evol.">
        <title>Genome-scale phylogeny and comparative genomics of the fungal order Sordariales.</title>
        <authorList>
            <person name="Hensen N."/>
            <person name="Bonometti L."/>
            <person name="Westerberg I."/>
            <person name="Brannstrom I.O."/>
            <person name="Guillou S."/>
            <person name="Cros-Aarteil S."/>
            <person name="Calhoun S."/>
            <person name="Haridas S."/>
            <person name="Kuo A."/>
            <person name="Mondo S."/>
            <person name="Pangilinan J."/>
            <person name="Riley R."/>
            <person name="LaButti K."/>
            <person name="Andreopoulos B."/>
            <person name="Lipzen A."/>
            <person name="Chen C."/>
            <person name="Yan M."/>
            <person name="Daum C."/>
            <person name="Ng V."/>
            <person name="Clum A."/>
            <person name="Steindorff A."/>
            <person name="Ohm R.A."/>
            <person name="Martin F."/>
            <person name="Silar P."/>
            <person name="Natvig D.O."/>
            <person name="Lalanne C."/>
            <person name="Gautier V."/>
            <person name="Ament-Velasquez S.L."/>
            <person name="Kruys A."/>
            <person name="Hutchinson M.I."/>
            <person name="Powell A.J."/>
            <person name="Barry K."/>
            <person name="Miller A.N."/>
            <person name="Grigoriev I.V."/>
            <person name="Debuchy R."/>
            <person name="Gladieux P."/>
            <person name="Hiltunen Thoren M."/>
            <person name="Johannesson H."/>
        </authorList>
    </citation>
    <scope>NUCLEOTIDE SEQUENCE</scope>
    <source>
        <strain evidence="5">PSN293</strain>
    </source>
</reference>
<evidence type="ECO:0000256" key="3">
    <source>
        <dbReference type="ARBA" id="ARBA00022801"/>
    </source>
</evidence>
<evidence type="ECO:0000256" key="1">
    <source>
        <dbReference type="ARBA" id="ARBA00006641"/>
    </source>
</evidence>
<dbReference type="EMBL" id="MU858073">
    <property type="protein sequence ID" value="KAK4216020.1"/>
    <property type="molecule type" value="Genomic_DNA"/>
</dbReference>
<evidence type="ECO:0000313" key="5">
    <source>
        <dbReference type="EMBL" id="KAK4216020.1"/>
    </source>
</evidence>
<dbReference type="GO" id="GO:0008234">
    <property type="term" value="F:cysteine-type peptidase activity"/>
    <property type="evidence" value="ECO:0007669"/>
    <property type="project" value="UniProtKB-KW"/>
</dbReference>
<dbReference type="Pfam" id="PF01470">
    <property type="entry name" value="Peptidase_C15"/>
    <property type="match status" value="1"/>
</dbReference>
<dbReference type="PANTHER" id="PTHR23402:SF1">
    <property type="entry name" value="PYROGLUTAMYL-PEPTIDASE I"/>
    <property type="match status" value="1"/>
</dbReference>
<comment type="similarity">
    <text evidence="1">Belongs to the peptidase C15 family.</text>
</comment>
<name>A0AAN6YDU0_9PEZI</name>
<keyword evidence="6" id="KW-1185">Reference proteome</keyword>
<keyword evidence="3" id="KW-0378">Hydrolase</keyword>
<evidence type="ECO:0000256" key="4">
    <source>
        <dbReference type="ARBA" id="ARBA00022807"/>
    </source>
</evidence>
<evidence type="ECO:0000313" key="6">
    <source>
        <dbReference type="Proteomes" id="UP001301769"/>
    </source>
</evidence>
<evidence type="ECO:0000256" key="2">
    <source>
        <dbReference type="ARBA" id="ARBA00022670"/>
    </source>
</evidence>
<dbReference type="InterPro" id="IPR016125">
    <property type="entry name" value="Peptidase_C15-like"/>
</dbReference>
<keyword evidence="4" id="KW-0788">Thiol protease</keyword>
<organism evidence="5 6">
    <name type="scientific">Rhypophila decipiens</name>
    <dbReference type="NCBI Taxonomy" id="261697"/>
    <lineage>
        <taxon>Eukaryota</taxon>
        <taxon>Fungi</taxon>
        <taxon>Dikarya</taxon>
        <taxon>Ascomycota</taxon>
        <taxon>Pezizomycotina</taxon>
        <taxon>Sordariomycetes</taxon>
        <taxon>Sordariomycetidae</taxon>
        <taxon>Sordariales</taxon>
        <taxon>Naviculisporaceae</taxon>
        <taxon>Rhypophila</taxon>
    </lineage>
</organism>
<dbReference type="InterPro" id="IPR036440">
    <property type="entry name" value="Peptidase_C15-like_sf"/>
</dbReference>